<feature type="compositionally biased region" description="Basic and acidic residues" evidence="1">
    <location>
        <begin position="549"/>
        <end position="562"/>
    </location>
</feature>
<feature type="compositionally biased region" description="Gly residues" evidence="1">
    <location>
        <begin position="325"/>
        <end position="335"/>
    </location>
</feature>
<feature type="transmembrane region" description="Helical" evidence="2">
    <location>
        <begin position="92"/>
        <end position="114"/>
    </location>
</feature>
<protein>
    <submittedName>
        <fullName evidence="3">Uncharacterized protein</fullName>
    </submittedName>
</protein>
<evidence type="ECO:0000313" key="4">
    <source>
        <dbReference type="Proteomes" id="UP000215453"/>
    </source>
</evidence>
<proteinExistence type="predicted"/>
<evidence type="ECO:0000256" key="2">
    <source>
        <dbReference type="SAM" id="Phobius"/>
    </source>
</evidence>
<feature type="region of interest" description="Disordered" evidence="1">
    <location>
        <begin position="312"/>
        <end position="338"/>
    </location>
</feature>
<reference evidence="3 4" key="1">
    <citation type="submission" date="2016-10" db="EMBL/GenBank/DDBJ databases">
        <authorList>
            <person name="Varghese N."/>
        </authorList>
    </citation>
    <scope>NUCLEOTIDE SEQUENCE [LARGE SCALE GENOMIC DNA]</scope>
</reference>
<sequence length="612" mass="67950">MSTTTSSSPTSSSSWTTMDDSDSDASDATYSPSESSSTSSTTSETPAWQIRSLVSEVECLKRDEYRFSRLPTRPQRRTQHRRGWSPGSTLDWVLLLALLSLILFSSCVGIPCLLHQHRQKDVPLPDFSPTVRPSDAFAMSKIAFQLPSRWMEWVALPPLGMSRLKDGEEGARYHLSVLQLYNEGWSRRENIRAQNRKSWARGTKEVGVWLEKMEGWSSFLTTEDTHTHGFGMPREVVHVAGEETEEACKVLLHDPNGVKKLTSVVDDMLDHLRFELAVLDVLYLPTLANLSRESESQMRTLNEEVYSIAVEASERSEGRHRGDGPSRGGGGGSGSSGIHHLLSDRDKSAIAGARREYGLLSFLALTSHALPPGMRKRKDGIRALRARIEGVQARIEGFGNGSCTTPLCVTGLVREVWQRIPGVREWDGVLRERFLSASVIRRVAAEWMDSHTLQQQQQHGGDDALPKTAKSRLHLGGGGGRAWRGGMGGGKGMERDLYSRMWLDPTRGAASWHWEGSGSCPNWDPGCTAWGGELEEKLLYTDLRDLRNEGQENEGQRKEGKGPPEGNSGDFFGLLGKGETWEDYRYRMMPRKDGADLRGCWPGGYGEGNLCG</sequence>
<evidence type="ECO:0000313" key="3">
    <source>
        <dbReference type="EMBL" id="SMY30233.1"/>
    </source>
</evidence>
<dbReference type="EMBL" id="LT882691">
    <property type="protein sequence ID" value="SMY30233.1"/>
    <property type="molecule type" value="Genomic_DNA"/>
</dbReference>
<accession>A0A1Y6M0R5</accession>
<feature type="region of interest" description="Disordered" evidence="1">
    <location>
        <begin position="451"/>
        <end position="488"/>
    </location>
</feature>
<keyword evidence="2" id="KW-1133">Transmembrane helix</keyword>
<dbReference type="Proteomes" id="UP000215453">
    <property type="component" value="Chromosome 16"/>
</dbReference>
<feature type="compositionally biased region" description="Low complexity" evidence="1">
    <location>
        <begin position="1"/>
        <end position="18"/>
    </location>
</feature>
<feature type="compositionally biased region" description="Low complexity" evidence="1">
    <location>
        <begin position="26"/>
        <end position="44"/>
    </location>
</feature>
<gene>
    <name evidence="3" type="ORF">ZT1A5_G11684</name>
</gene>
<name>A0A1Y6M0R5_ZYMTR</name>
<keyword evidence="2" id="KW-0472">Membrane</keyword>
<feature type="compositionally biased region" description="Basic and acidic residues" evidence="1">
    <location>
        <begin position="312"/>
        <end position="324"/>
    </location>
</feature>
<evidence type="ECO:0000256" key="1">
    <source>
        <dbReference type="SAM" id="MobiDB-lite"/>
    </source>
</evidence>
<feature type="region of interest" description="Disordered" evidence="1">
    <location>
        <begin position="549"/>
        <end position="573"/>
    </location>
</feature>
<organism evidence="3 4">
    <name type="scientific">Zymoseptoria tritici ST99CH_1A5</name>
    <dbReference type="NCBI Taxonomy" id="1276529"/>
    <lineage>
        <taxon>Eukaryota</taxon>
        <taxon>Fungi</taxon>
        <taxon>Dikarya</taxon>
        <taxon>Ascomycota</taxon>
        <taxon>Pezizomycotina</taxon>
        <taxon>Dothideomycetes</taxon>
        <taxon>Dothideomycetidae</taxon>
        <taxon>Mycosphaerellales</taxon>
        <taxon>Mycosphaerellaceae</taxon>
        <taxon>Zymoseptoria</taxon>
    </lineage>
</organism>
<feature type="region of interest" description="Disordered" evidence="1">
    <location>
        <begin position="1"/>
        <end position="44"/>
    </location>
</feature>
<keyword evidence="2" id="KW-0812">Transmembrane</keyword>
<feature type="compositionally biased region" description="Gly residues" evidence="1">
    <location>
        <begin position="475"/>
        <end position="488"/>
    </location>
</feature>
<dbReference type="AlphaFoldDB" id="A0A1Y6M0R5"/>